<evidence type="ECO:0000256" key="5">
    <source>
        <dbReference type="SAM" id="MobiDB-lite"/>
    </source>
</evidence>
<keyword evidence="8" id="KW-1185">Reference proteome</keyword>
<dbReference type="AlphaFoldDB" id="A0A0K6I8A0"/>
<dbReference type="InterPro" id="IPR036271">
    <property type="entry name" value="Tet_transcr_reg_TetR-rel_C_sf"/>
</dbReference>
<name>A0A0K6I8A0_9HYPH</name>
<feature type="compositionally biased region" description="Basic and acidic residues" evidence="5">
    <location>
        <begin position="17"/>
        <end position="28"/>
    </location>
</feature>
<gene>
    <name evidence="7" type="ORF">Ga0061067_11292</name>
</gene>
<proteinExistence type="predicted"/>
<dbReference type="InterPro" id="IPR009057">
    <property type="entry name" value="Homeodomain-like_sf"/>
</dbReference>
<feature type="DNA-binding region" description="H-T-H motif" evidence="4">
    <location>
        <begin position="88"/>
        <end position="107"/>
    </location>
</feature>
<organism evidence="7 8">
    <name type="scientific">Pannonibacter indicus</name>
    <dbReference type="NCBI Taxonomy" id="466044"/>
    <lineage>
        <taxon>Bacteria</taxon>
        <taxon>Pseudomonadati</taxon>
        <taxon>Pseudomonadota</taxon>
        <taxon>Alphaproteobacteria</taxon>
        <taxon>Hyphomicrobiales</taxon>
        <taxon>Stappiaceae</taxon>
        <taxon>Pannonibacter</taxon>
    </lineage>
</organism>
<dbReference type="Pfam" id="PF17939">
    <property type="entry name" value="TetR_C_30"/>
    <property type="match status" value="1"/>
</dbReference>
<dbReference type="PRINTS" id="PR00455">
    <property type="entry name" value="HTHTETR"/>
</dbReference>
<dbReference type="SUPFAM" id="SSF48498">
    <property type="entry name" value="Tetracyclin repressor-like, C-terminal domain"/>
    <property type="match status" value="1"/>
</dbReference>
<dbReference type="Proteomes" id="UP000183900">
    <property type="component" value="Unassembled WGS sequence"/>
</dbReference>
<evidence type="ECO:0000259" key="6">
    <source>
        <dbReference type="PROSITE" id="PS50977"/>
    </source>
</evidence>
<keyword evidence="3" id="KW-0804">Transcription</keyword>
<dbReference type="EMBL" id="CYHE01000012">
    <property type="protein sequence ID" value="CUA99268.1"/>
    <property type="molecule type" value="Genomic_DNA"/>
</dbReference>
<keyword evidence="1" id="KW-0805">Transcription regulation</keyword>
<dbReference type="GO" id="GO:0000976">
    <property type="term" value="F:transcription cis-regulatory region binding"/>
    <property type="evidence" value="ECO:0007669"/>
    <property type="project" value="TreeGrafter"/>
</dbReference>
<dbReference type="PANTHER" id="PTHR30055">
    <property type="entry name" value="HTH-TYPE TRANSCRIPTIONAL REGULATOR RUTR"/>
    <property type="match status" value="1"/>
</dbReference>
<dbReference type="PANTHER" id="PTHR30055:SF234">
    <property type="entry name" value="HTH-TYPE TRANSCRIPTIONAL REGULATOR BETI"/>
    <property type="match status" value="1"/>
</dbReference>
<evidence type="ECO:0000256" key="1">
    <source>
        <dbReference type="ARBA" id="ARBA00023015"/>
    </source>
</evidence>
<feature type="domain" description="HTH tetR-type" evidence="6">
    <location>
        <begin position="65"/>
        <end position="125"/>
    </location>
</feature>
<evidence type="ECO:0000313" key="7">
    <source>
        <dbReference type="EMBL" id="CUA99268.1"/>
    </source>
</evidence>
<sequence length="268" mass="29571">MEPDWPFNANTALRLGADTRHEEIRVAETSKTPAADAKAKSGAAKRAKPRGPGRPARGGQAGAAPDLKDQILDHAELAFAEAGFEGANLRDIAARAGVNQGLIRYYFGSKVDLFDECFRRRGGVLAGHRHVNLDRLLEFSETPTVEDVVFAYLKPQWDMKYSGPNGAAFVAMQARLHAEPEEHALRLRREVYDASVKRYIAVLSRILPHVPKDIISVRMAFLVGAYLFMLNDLGRIGDLTEGHLTAFGKDEMLDHLVRFLSAGLRAPL</sequence>
<dbReference type="InterPro" id="IPR050109">
    <property type="entry name" value="HTH-type_TetR-like_transc_reg"/>
</dbReference>
<evidence type="ECO:0000256" key="2">
    <source>
        <dbReference type="ARBA" id="ARBA00023125"/>
    </source>
</evidence>
<evidence type="ECO:0000256" key="3">
    <source>
        <dbReference type="ARBA" id="ARBA00023163"/>
    </source>
</evidence>
<feature type="compositionally biased region" description="Low complexity" evidence="5">
    <location>
        <begin position="53"/>
        <end position="64"/>
    </location>
</feature>
<dbReference type="InterPro" id="IPR001647">
    <property type="entry name" value="HTH_TetR"/>
</dbReference>
<protein>
    <submittedName>
        <fullName evidence="7">Transcriptional regulator, TetR family</fullName>
    </submittedName>
</protein>
<evidence type="ECO:0000256" key="4">
    <source>
        <dbReference type="PROSITE-ProRule" id="PRU00335"/>
    </source>
</evidence>
<dbReference type="GO" id="GO:0003700">
    <property type="term" value="F:DNA-binding transcription factor activity"/>
    <property type="evidence" value="ECO:0007669"/>
    <property type="project" value="TreeGrafter"/>
</dbReference>
<dbReference type="Pfam" id="PF00440">
    <property type="entry name" value="TetR_N"/>
    <property type="match status" value="1"/>
</dbReference>
<dbReference type="PROSITE" id="PS50977">
    <property type="entry name" value="HTH_TETR_2"/>
    <property type="match status" value="1"/>
</dbReference>
<accession>A0A0K6I8A0</accession>
<dbReference type="InterPro" id="IPR041586">
    <property type="entry name" value="PsrA_TetR_C"/>
</dbReference>
<keyword evidence="2 4" id="KW-0238">DNA-binding</keyword>
<evidence type="ECO:0000313" key="8">
    <source>
        <dbReference type="Proteomes" id="UP000183900"/>
    </source>
</evidence>
<dbReference type="SUPFAM" id="SSF46689">
    <property type="entry name" value="Homeodomain-like"/>
    <property type="match status" value="1"/>
</dbReference>
<reference evidence="8" key="1">
    <citation type="submission" date="2015-08" db="EMBL/GenBank/DDBJ databases">
        <authorList>
            <person name="Varghese N."/>
        </authorList>
    </citation>
    <scope>NUCLEOTIDE SEQUENCE [LARGE SCALE GENOMIC DNA]</scope>
    <source>
        <strain evidence="8">DSM 23407</strain>
    </source>
</reference>
<dbReference type="Gene3D" id="1.10.357.10">
    <property type="entry name" value="Tetracycline Repressor, domain 2"/>
    <property type="match status" value="1"/>
</dbReference>
<feature type="region of interest" description="Disordered" evidence="5">
    <location>
        <begin position="1"/>
        <end position="64"/>
    </location>
</feature>